<dbReference type="AlphaFoldDB" id="A0A914DCD7"/>
<keyword evidence="1" id="KW-1185">Reference proteome</keyword>
<protein>
    <submittedName>
        <fullName evidence="2">Uncharacterized protein</fullName>
    </submittedName>
</protein>
<dbReference type="Gene3D" id="1.10.225.10">
    <property type="entry name" value="Saposin-like"/>
    <property type="match status" value="1"/>
</dbReference>
<name>A0A914DCD7_9BILA</name>
<proteinExistence type="predicted"/>
<accession>A0A914DCD7</accession>
<evidence type="ECO:0000313" key="1">
    <source>
        <dbReference type="Proteomes" id="UP000887540"/>
    </source>
</evidence>
<evidence type="ECO:0000313" key="2">
    <source>
        <dbReference type="WBParaSite" id="ACRNAN_scaffold2170.g10030.t1"/>
    </source>
</evidence>
<dbReference type="WBParaSite" id="ACRNAN_scaffold2170.g10030.t1">
    <property type="protein sequence ID" value="ACRNAN_scaffold2170.g10030.t1"/>
    <property type="gene ID" value="ACRNAN_scaffold2170.g10030"/>
</dbReference>
<reference evidence="2" key="1">
    <citation type="submission" date="2022-11" db="UniProtKB">
        <authorList>
            <consortium name="WormBaseParasite"/>
        </authorList>
    </citation>
    <scope>IDENTIFICATION</scope>
</reference>
<sequence>MVNDEITKYNGNFTNVSQSQLESDMDAECKKYTSGIERKACEGEMKKMSGQLLADLQKGDNADQCCKDGKLC</sequence>
<organism evidence="1 2">
    <name type="scientific">Acrobeloides nanus</name>
    <dbReference type="NCBI Taxonomy" id="290746"/>
    <lineage>
        <taxon>Eukaryota</taxon>
        <taxon>Metazoa</taxon>
        <taxon>Ecdysozoa</taxon>
        <taxon>Nematoda</taxon>
        <taxon>Chromadorea</taxon>
        <taxon>Rhabditida</taxon>
        <taxon>Tylenchina</taxon>
        <taxon>Cephalobomorpha</taxon>
        <taxon>Cephaloboidea</taxon>
        <taxon>Cephalobidae</taxon>
        <taxon>Acrobeloides</taxon>
    </lineage>
</organism>
<dbReference type="Proteomes" id="UP000887540">
    <property type="component" value="Unplaced"/>
</dbReference>